<name>A0A9W7W4E1_9PEZI</name>
<feature type="compositionally biased region" description="Low complexity" evidence="1">
    <location>
        <begin position="68"/>
        <end position="78"/>
    </location>
</feature>
<accession>A0A9W7W4E1</accession>
<reference evidence="2 3" key="1">
    <citation type="journal article" date="2018" name="IMA Fungus">
        <title>IMA Genome-F 10: Nine draft genome sequences of Claviceps purpurea s.lat., including C. arundinis, C. humidiphila, and C. cf. spartinae, pseudomolecules for the pitch canker pathogen Fusarium circinatum, draft genome of Davidsoniella eucalypti, Grosmannia galeiformis, Quambalaria eucalypti, and Teratosphaeria destructans.</title>
        <authorList>
            <person name="Wingfield B.D."/>
            <person name="Liu M."/>
            <person name="Nguyen H.D."/>
            <person name="Lane F.A."/>
            <person name="Morgan S.W."/>
            <person name="De Vos L."/>
            <person name="Wilken P.M."/>
            <person name="Duong T.A."/>
            <person name="Aylward J."/>
            <person name="Coetzee M.P."/>
            <person name="Dadej K."/>
            <person name="De Beer Z.W."/>
            <person name="Findlay W."/>
            <person name="Havenga M."/>
            <person name="Kolarik M."/>
            <person name="Menzies J.G."/>
            <person name="Naidoo K."/>
            <person name="Pochopski O."/>
            <person name="Shoukouhi P."/>
            <person name="Santana Q.C."/>
            <person name="Seifert K.A."/>
            <person name="Soal N."/>
            <person name="Steenkamp E.T."/>
            <person name="Tatham C.T."/>
            <person name="van der Nest M.A."/>
            <person name="Wingfield M.J."/>
        </authorList>
    </citation>
    <scope>NUCLEOTIDE SEQUENCE [LARGE SCALE GENOMIC DNA]</scope>
    <source>
        <strain evidence="2">CMW44962</strain>
    </source>
</reference>
<evidence type="ECO:0000256" key="1">
    <source>
        <dbReference type="SAM" id="MobiDB-lite"/>
    </source>
</evidence>
<protein>
    <submittedName>
        <fullName evidence="2">Uncharacterized protein</fullName>
    </submittedName>
</protein>
<proteinExistence type="predicted"/>
<evidence type="ECO:0000313" key="3">
    <source>
        <dbReference type="Proteomes" id="UP001138500"/>
    </source>
</evidence>
<reference evidence="2 3" key="2">
    <citation type="journal article" date="2021" name="Curr. Genet.">
        <title>Genetic response to nitrogen starvation in the aggressive Eucalyptus foliar pathogen Teratosphaeria destructans.</title>
        <authorList>
            <person name="Havenga M."/>
            <person name="Wingfield B.D."/>
            <person name="Wingfield M.J."/>
            <person name="Dreyer L.L."/>
            <person name="Roets F."/>
            <person name="Aylward J."/>
        </authorList>
    </citation>
    <scope>NUCLEOTIDE SEQUENCE [LARGE SCALE GENOMIC DNA]</scope>
    <source>
        <strain evidence="2">CMW44962</strain>
    </source>
</reference>
<dbReference type="OrthoDB" id="10489503at2759"/>
<feature type="region of interest" description="Disordered" evidence="1">
    <location>
        <begin position="37"/>
        <end position="92"/>
    </location>
</feature>
<dbReference type="EMBL" id="RIBY02000890">
    <property type="protein sequence ID" value="KAH9835989.1"/>
    <property type="molecule type" value="Genomic_DNA"/>
</dbReference>
<gene>
    <name evidence="2" type="ORF">Tdes44962_MAKER01908</name>
</gene>
<organism evidence="2 3">
    <name type="scientific">Teratosphaeria destructans</name>
    <dbReference type="NCBI Taxonomy" id="418781"/>
    <lineage>
        <taxon>Eukaryota</taxon>
        <taxon>Fungi</taxon>
        <taxon>Dikarya</taxon>
        <taxon>Ascomycota</taxon>
        <taxon>Pezizomycotina</taxon>
        <taxon>Dothideomycetes</taxon>
        <taxon>Dothideomycetidae</taxon>
        <taxon>Mycosphaerellales</taxon>
        <taxon>Teratosphaeriaceae</taxon>
        <taxon>Teratosphaeria</taxon>
    </lineage>
</organism>
<comment type="caution">
    <text evidence="2">The sequence shown here is derived from an EMBL/GenBank/DDBJ whole genome shotgun (WGS) entry which is preliminary data.</text>
</comment>
<dbReference type="AlphaFoldDB" id="A0A9W7W4E1"/>
<dbReference type="Proteomes" id="UP001138500">
    <property type="component" value="Unassembled WGS sequence"/>
</dbReference>
<evidence type="ECO:0000313" key="2">
    <source>
        <dbReference type="EMBL" id="KAH9835989.1"/>
    </source>
</evidence>
<sequence length="332" mass="35449">MFMFPLDSRAMATHISFAPHWVMPSYSLFKAASRRSVPAGQDPHASQAQVRPQHVWRGGLTPPPPPSAGQTATAASQSRLPPQLMRSGGLTLPPVSAAARDQCADNTGRESHGLYTLLPISTTTSYSPSPRAAAFRTTKATGATGFASATPPSSTDKLSTTKQGRSPYIFLCRYGCEGIYKTSNALQNHMQNFLNIVDDAKVIGTCNDCGRQSVKDATWFSHGGQGCEAPSEPDVVARWEFSPPTTAQEKAATCGKRFGALTPSGLDCTEEDLSKEPPVAPKNGYVVEPRNASGTEQEDKVRSITGIQGCHHRLVLPAKLTSARTFVCGLVS</sequence>
<feature type="region of interest" description="Disordered" evidence="1">
    <location>
        <begin position="277"/>
        <end position="298"/>
    </location>
</feature>
<keyword evidence="3" id="KW-1185">Reference proteome</keyword>